<dbReference type="PANTHER" id="PTHR43649">
    <property type="entry name" value="ARABINOSE-BINDING PROTEIN-RELATED"/>
    <property type="match status" value="1"/>
</dbReference>
<dbReference type="Gene3D" id="3.40.190.10">
    <property type="entry name" value="Periplasmic binding protein-like II"/>
    <property type="match status" value="1"/>
</dbReference>
<dbReference type="Pfam" id="PF13416">
    <property type="entry name" value="SBP_bac_8"/>
    <property type="match status" value="1"/>
</dbReference>
<keyword evidence="1" id="KW-0812">Transmembrane</keyword>
<dbReference type="InterPro" id="IPR006059">
    <property type="entry name" value="SBP"/>
</dbReference>
<sequence length="526" mass="62805">MVLKVKLKNYLIVLVYFLCLFLIVLLCNLISGYNEEQNKKQISNFKPTKSDLDYYNNLFKKENADVTKINFWHNLYPEERKILKEIISEFKKDYPGIEVLEDNKGYWKQIFKSVNSALTVNKQPNLVVSYPDHIGFYHKSDKALSLDEFIKTDKEFEKETQDQPFFDGYFDTITTDDDKQGRYYLPFLKTTEIMFYNKDLLKKVYEHYNNDRGDDTFQDFKTIVDNEGKIIKHTSLTWDEMDTICKQLKKYKTKDFVPILVDSESNLFIISTKQKEIIYPDNKEKVREFLEDSRTKDIIKYFHQFSKKDYLTLSKLTGEDNIQKIIKDENIAFYITSTRKIDSLCTIDGFVPDFTSIPTFDKEKNIIQGSNINLFFSTDKKENYASWFFLKKLISYDVYAKFLENNKLFNITRDYFKYTDSSKNEIIHKKNEFINKIKDRIEHSNYPPKLKQLRQNFFENFILNNNQQRRQDFFITTVFEKSDFFRNIITDLFLEILPKTDIDDDTELDSQIAQELQIAIKRIIAN</sequence>
<accession>A0ABZ2UA48</accession>
<dbReference type="SUPFAM" id="SSF53850">
    <property type="entry name" value="Periplasmic binding protein-like II"/>
    <property type="match status" value="1"/>
</dbReference>
<protein>
    <submittedName>
        <fullName evidence="2">Carbohydrate import ABC transporter substrate-binding protein (MalE)</fullName>
    </submittedName>
</protein>
<dbReference type="PANTHER" id="PTHR43649:SF12">
    <property type="entry name" value="DIACETYLCHITOBIOSE BINDING PROTEIN DASA"/>
    <property type="match status" value="1"/>
</dbReference>
<evidence type="ECO:0000313" key="3">
    <source>
        <dbReference type="Proteomes" id="UP001484199"/>
    </source>
</evidence>
<dbReference type="Proteomes" id="UP001484199">
    <property type="component" value="Chromosome"/>
</dbReference>
<organism evidence="2 3">
    <name type="scientific">Ash yellows phytoplasma</name>
    <dbReference type="NCBI Taxonomy" id="35780"/>
    <lineage>
        <taxon>Bacteria</taxon>
        <taxon>Bacillati</taxon>
        <taxon>Mycoplasmatota</taxon>
        <taxon>Mollicutes</taxon>
        <taxon>Acholeplasmatales</taxon>
        <taxon>Acholeplasmataceae</taxon>
        <taxon>Candidatus Phytoplasma</taxon>
        <taxon>16SrVII (Ash yellows group)</taxon>
    </lineage>
</organism>
<name>A0ABZ2UA48_ASHYP</name>
<evidence type="ECO:0000313" key="2">
    <source>
        <dbReference type="EMBL" id="WYY26567.1"/>
    </source>
</evidence>
<keyword evidence="3" id="KW-1185">Reference proteome</keyword>
<dbReference type="InterPro" id="IPR050490">
    <property type="entry name" value="Bact_solute-bd_prot1"/>
</dbReference>
<dbReference type="EMBL" id="CP146843">
    <property type="protein sequence ID" value="WYY26567.1"/>
    <property type="molecule type" value="Genomic_DNA"/>
</dbReference>
<feature type="transmembrane region" description="Helical" evidence="1">
    <location>
        <begin position="12"/>
        <end position="33"/>
    </location>
</feature>
<keyword evidence="1" id="KW-1133">Transmembrane helix</keyword>
<keyword evidence="1" id="KW-0472">Membrane</keyword>
<reference evidence="2" key="1">
    <citation type="submission" date="2024-03" db="EMBL/GenBank/DDBJ databases">
        <title>The Complete Genome of 'Candidatus Phytoplasma fraxini' AshY1 from the Ash Yellows Group.</title>
        <authorList>
            <person name="Boehm J.W."/>
            <person name="Huettel B."/>
            <person name="Schneider B."/>
            <person name="Kube M."/>
        </authorList>
    </citation>
    <scope>NUCLEOTIDE SEQUENCE [LARGE SCALE GENOMIC DNA]</scope>
    <source>
        <strain evidence="2">AshY1</strain>
    </source>
</reference>
<proteinExistence type="predicted"/>
<gene>
    <name evidence="2" type="primary">malE</name>
    <name evidence="2" type="ORF">AshY1_04600</name>
</gene>
<evidence type="ECO:0000256" key="1">
    <source>
        <dbReference type="SAM" id="Phobius"/>
    </source>
</evidence>